<dbReference type="EMBL" id="JACRTJ010000025">
    <property type="protein sequence ID" value="MBC8599777.1"/>
    <property type="molecule type" value="Genomic_DNA"/>
</dbReference>
<dbReference type="Proteomes" id="UP000647491">
    <property type="component" value="Unassembled WGS sequence"/>
</dbReference>
<dbReference type="InterPro" id="IPR014997">
    <property type="entry name" value="DUF1847"/>
</dbReference>
<evidence type="ECO:0000313" key="1">
    <source>
        <dbReference type="EMBL" id="MBC8599777.1"/>
    </source>
</evidence>
<evidence type="ECO:0000313" key="2">
    <source>
        <dbReference type="Proteomes" id="UP000647491"/>
    </source>
</evidence>
<dbReference type="RefSeq" id="WP_262427901.1">
    <property type="nucleotide sequence ID" value="NZ_JACRTJ010000025.1"/>
</dbReference>
<organism evidence="1 2">
    <name type="scientific">Enterocloster hominis</name>
    <name type="common">ex Liu et al. 2021</name>
    <dbReference type="NCBI Taxonomy" id="2763663"/>
    <lineage>
        <taxon>Bacteria</taxon>
        <taxon>Bacillati</taxon>
        <taxon>Bacillota</taxon>
        <taxon>Clostridia</taxon>
        <taxon>Lachnospirales</taxon>
        <taxon>Lachnospiraceae</taxon>
        <taxon>Enterocloster</taxon>
    </lineage>
</organism>
<comment type="caution">
    <text evidence="1">The sequence shown here is derived from an EMBL/GenBank/DDBJ whole genome shotgun (WGS) entry which is preliminary data.</text>
</comment>
<gene>
    <name evidence="1" type="ORF">H8708_11165</name>
</gene>
<name>A0ABR7NUL1_9FIRM</name>
<sequence length="209" mass="23623">MYTCASCTIHACKDPEHKDMPKNCPMRQEALVEEAKAEYQKPEVQKFFVTSSEIEHDGYCQWPRLKETMVFCKRMGYKKIGLGFCIGFVKEARIVADLFRNEGFTVVSAVCKSGGVDKTEAGIPDEKKLKPGQYEAMCNPILQAKLLNEQKTDFNIALGLCVGHDSLFYQYSEARVTTLVVKDRVLAHNPVGAIYCADGYFKNRLKIEE</sequence>
<dbReference type="Pfam" id="PF08901">
    <property type="entry name" value="DUF1847"/>
    <property type="match status" value="1"/>
</dbReference>
<protein>
    <submittedName>
        <fullName evidence="1">DUF1847 domain-containing protein</fullName>
    </submittedName>
</protein>
<proteinExistence type="predicted"/>
<keyword evidence="2" id="KW-1185">Reference proteome</keyword>
<reference evidence="1 2" key="1">
    <citation type="submission" date="2020-08" db="EMBL/GenBank/DDBJ databases">
        <title>Genome public.</title>
        <authorList>
            <person name="Liu C."/>
            <person name="Sun Q."/>
        </authorList>
    </citation>
    <scope>NUCLEOTIDE SEQUENCE [LARGE SCALE GENOMIC DNA]</scope>
    <source>
        <strain evidence="1 2">BX10</strain>
    </source>
</reference>
<accession>A0ABR7NUL1</accession>